<feature type="transmembrane region" description="Helical" evidence="1">
    <location>
        <begin position="76"/>
        <end position="105"/>
    </location>
</feature>
<dbReference type="RefSeq" id="WP_113965744.1">
    <property type="nucleotide sequence ID" value="NZ_QNRP01000001.1"/>
</dbReference>
<sequence>MITSIFSKSKPINFLIVFVITALAFLTIKFKHIDAPVSSMFIFEQVITFLGLYFSILVLNFIASKNDLTPKSNLEIVLFSFFLLLLPESLFSAKVIWANFFILLAVRRLVSLRTKKRVKAKLFDAAMLIGIAALFYFWAILFFLLIPLILLFHSDDNIKHWVIPFVGLMTLFILCVGASIVMHDGYFRFFKVNHAICLDLSVYNTLQYIVSTAIMLVFGLWSSFSYVSSIKMKTSGLRPGFKVVFAGMFIAVVIILISPNKNGSDFLFLFAPLVIVIANYIELIKQKWIKEVFFSVLLITPIVFLVLNFLSVS</sequence>
<evidence type="ECO:0000313" key="3">
    <source>
        <dbReference type="Proteomes" id="UP000252249"/>
    </source>
</evidence>
<feature type="transmembrane region" description="Helical" evidence="1">
    <location>
        <begin position="239"/>
        <end position="257"/>
    </location>
</feature>
<evidence type="ECO:0000256" key="1">
    <source>
        <dbReference type="SAM" id="Phobius"/>
    </source>
</evidence>
<comment type="caution">
    <text evidence="2">The sequence shown here is derived from an EMBL/GenBank/DDBJ whole genome shotgun (WGS) entry which is preliminary data.</text>
</comment>
<keyword evidence="1" id="KW-0812">Transmembrane</keyword>
<dbReference type="AlphaFoldDB" id="A0A368P702"/>
<name>A0A368P702_9FLAO</name>
<keyword evidence="1" id="KW-1133">Transmembrane helix</keyword>
<keyword evidence="1" id="KW-0472">Membrane</keyword>
<proteinExistence type="predicted"/>
<accession>A0A368P702</accession>
<feature type="transmembrane region" description="Helical" evidence="1">
    <location>
        <begin position="12"/>
        <end position="30"/>
    </location>
</feature>
<dbReference type="InterPro" id="IPR045625">
    <property type="entry name" value="DUF6427"/>
</dbReference>
<reference evidence="2 3" key="1">
    <citation type="submission" date="2018-07" db="EMBL/GenBank/DDBJ databases">
        <title>Oceanihabitans testaceum sp. nov., isolated from marine sediment.</title>
        <authorList>
            <person name="Li C.-M."/>
        </authorList>
    </citation>
    <scope>NUCLEOTIDE SEQUENCE [LARGE SCALE GENOMIC DNA]</scope>
    <source>
        <strain evidence="2 3">S9-10</strain>
    </source>
</reference>
<dbReference type="Pfam" id="PF19992">
    <property type="entry name" value="DUF6427"/>
    <property type="match status" value="1"/>
</dbReference>
<protein>
    <recommendedName>
        <fullName evidence="4">Beta-carotene 15,15'-monooxygenase</fullName>
    </recommendedName>
</protein>
<feature type="transmembrane region" description="Helical" evidence="1">
    <location>
        <begin position="293"/>
        <end position="312"/>
    </location>
</feature>
<evidence type="ECO:0000313" key="2">
    <source>
        <dbReference type="EMBL" id="RCU58308.1"/>
    </source>
</evidence>
<dbReference type="Proteomes" id="UP000252249">
    <property type="component" value="Unassembled WGS sequence"/>
</dbReference>
<feature type="transmembrane region" description="Helical" evidence="1">
    <location>
        <begin position="42"/>
        <end position="64"/>
    </location>
</feature>
<keyword evidence="3" id="KW-1185">Reference proteome</keyword>
<feature type="transmembrane region" description="Helical" evidence="1">
    <location>
        <begin position="125"/>
        <end position="150"/>
    </location>
</feature>
<organism evidence="2 3">
    <name type="scientific">Oceanihabitans sediminis</name>
    <dbReference type="NCBI Taxonomy" id="1812012"/>
    <lineage>
        <taxon>Bacteria</taxon>
        <taxon>Pseudomonadati</taxon>
        <taxon>Bacteroidota</taxon>
        <taxon>Flavobacteriia</taxon>
        <taxon>Flavobacteriales</taxon>
        <taxon>Flavobacteriaceae</taxon>
        <taxon>Oceanihabitans</taxon>
    </lineage>
</organism>
<dbReference type="EMBL" id="QPIG01000001">
    <property type="protein sequence ID" value="RCU58308.1"/>
    <property type="molecule type" value="Genomic_DNA"/>
</dbReference>
<gene>
    <name evidence="2" type="ORF">DU428_02735</name>
</gene>
<feature type="transmembrane region" description="Helical" evidence="1">
    <location>
        <begin position="162"/>
        <end position="182"/>
    </location>
</feature>
<evidence type="ECO:0008006" key="4">
    <source>
        <dbReference type="Google" id="ProtNLM"/>
    </source>
</evidence>
<feature type="transmembrane region" description="Helical" evidence="1">
    <location>
        <begin position="208"/>
        <end position="227"/>
    </location>
</feature>
<feature type="transmembrane region" description="Helical" evidence="1">
    <location>
        <begin position="263"/>
        <end position="281"/>
    </location>
</feature>
<dbReference type="OrthoDB" id="1439867at2"/>